<evidence type="ECO:0000256" key="1">
    <source>
        <dbReference type="ARBA" id="ARBA00001974"/>
    </source>
</evidence>
<sequence>MAAAAAAAQTPTLISPTVDLPHQKALGVSTSQILQADAEQVAAAWLKVFASKVSKNDVDGILSLLAPDAWWRDLLAMTWDLRTFQGQASIKQFLSDRLAQSELSDFQLTSAAVDKLYDDLAWVRLHFTFETKAGSGVGVVRLVPVRTGNAAEWKAHHVCTNLEELRGFPERTGPLRDFAPNHGKWVEKRDKEKALDTEDPQVLVVGGGHSGLDIAARLKLLGVRVLICEKNPRIGDNWRHRYSALCLHDVVWYDHMPYLPFPPSWPVYTPAMKIAGWLEQYADSMELDYWTEAKVVNARRVPNANEGNKEKWEVTVRRGDVDKVFHVDHVVFAVGFGGYTPNMPKIPGMDEFEGQILHSTQHKNALDHKGKKVAVVGACTSAHDIAADYYDHGVDVTMVQRSSTYIMTNEKGWPILMKGTYWEGGPPVEQCDLIDLSMPILYRKMIHKRITQDIAKADKEILDGLHNRGFKTNMGPEGSGHSIMAMIKGGGYYLDVGASQMIVDGKIKVKSSGPIKRFTKNTLVFEDGSELAVDVVVFASGFGDSRVPMREIVEPDVGKRLHPIWNLDHEGETRGAWKEIGVENLWCMMGNFAWCRFYSKRLALQIKAKLEGILKSEDRYSAPIKWEDEEMNLIPIV</sequence>
<keyword evidence="8" id="KW-1185">Reference proteome</keyword>
<gene>
    <name evidence="7" type="ORF">PHACADRAFT_144909</name>
</gene>
<dbReference type="Pfam" id="PF00743">
    <property type="entry name" value="FMO-like"/>
    <property type="match status" value="1"/>
</dbReference>
<evidence type="ECO:0000313" key="8">
    <source>
        <dbReference type="Proteomes" id="UP000008370"/>
    </source>
</evidence>
<keyword evidence="3" id="KW-0285">Flavoprotein</keyword>
<evidence type="ECO:0000256" key="5">
    <source>
        <dbReference type="ARBA" id="ARBA00022857"/>
    </source>
</evidence>
<keyword evidence="6" id="KW-0560">Oxidoreductase</keyword>
<evidence type="ECO:0000256" key="2">
    <source>
        <dbReference type="ARBA" id="ARBA00009183"/>
    </source>
</evidence>
<dbReference type="InterPro" id="IPR032710">
    <property type="entry name" value="NTF2-like_dom_sf"/>
</dbReference>
<dbReference type="GO" id="GO:0004499">
    <property type="term" value="F:N,N-dimethylaniline monooxygenase activity"/>
    <property type="evidence" value="ECO:0007669"/>
    <property type="project" value="InterPro"/>
</dbReference>
<dbReference type="FunFam" id="3.50.50.60:FF:000023">
    <property type="entry name" value="Dimethylaniline monooxygenase [N-oxide-forming]"/>
    <property type="match status" value="1"/>
</dbReference>
<dbReference type="GeneID" id="18908646"/>
<keyword evidence="5" id="KW-0521">NADP</keyword>
<dbReference type="Pfam" id="PF13450">
    <property type="entry name" value="NAD_binding_8"/>
    <property type="match status" value="1"/>
</dbReference>
<dbReference type="Gene3D" id="3.50.50.60">
    <property type="entry name" value="FAD/NAD(P)-binding domain"/>
    <property type="match status" value="1"/>
</dbReference>
<dbReference type="InParanoid" id="K5VWM7"/>
<accession>K5VWM7</accession>
<dbReference type="InterPro" id="IPR020946">
    <property type="entry name" value="Flavin_mOase-like"/>
</dbReference>
<evidence type="ECO:0000256" key="6">
    <source>
        <dbReference type="ARBA" id="ARBA00023002"/>
    </source>
</evidence>
<dbReference type="OrthoDB" id="74360at2759"/>
<dbReference type="InterPro" id="IPR050982">
    <property type="entry name" value="Auxin_biosynth/cation_transpt"/>
</dbReference>
<dbReference type="InterPro" id="IPR036188">
    <property type="entry name" value="FAD/NAD-bd_sf"/>
</dbReference>
<protein>
    <recommendedName>
        <fullName evidence="9">FAD/NAD(P)-binding domain-containing protein</fullName>
    </recommendedName>
</protein>
<dbReference type="HOGENOM" id="CLU_015676_1_0_1"/>
<dbReference type="GO" id="GO:0050661">
    <property type="term" value="F:NADP binding"/>
    <property type="evidence" value="ECO:0007669"/>
    <property type="project" value="InterPro"/>
</dbReference>
<comment type="cofactor">
    <cofactor evidence="1">
        <name>FAD</name>
        <dbReference type="ChEBI" id="CHEBI:57692"/>
    </cofactor>
</comment>
<reference evidence="7 8" key="1">
    <citation type="journal article" date="2012" name="BMC Genomics">
        <title>Comparative genomics of the white-rot fungi, Phanerochaete carnosa and P. chrysosporium, to elucidate the genetic basis of the distinct wood types they colonize.</title>
        <authorList>
            <person name="Suzuki H."/>
            <person name="MacDonald J."/>
            <person name="Syed K."/>
            <person name="Salamov A."/>
            <person name="Hori C."/>
            <person name="Aerts A."/>
            <person name="Henrissat B."/>
            <person name="Wiebenga A."/>
            <person name="vanKuyk P.A."/>
            <person name="Barry K."/>
            <person name="Lindquist E."/>
            <person name="LaButti K."/>
            <person name="Lapidus A."/>
            <person name="Lucas S."/>
            <person name="Coutinho P."/>
            <person name="Gong Y."/>
            <person name="Samejima M."/>
            <person name="Mahadevan R."/>
            <person name="Abou-Zaid M."/>
            <person name="de Vries R.P."/>
            <person name="Igarashi K."/>
            <person name="Yadav J.S."/>
            <person name="Grigoriev I.V."/>
            <person name="Master E.R."/>
        </authorList>
    </citation>
    <scope>NUCLEOTIDE SEQUENCE [LARGE SCALE GENOMIC DNA]</scope>
    <source>
        <strain evidence="7 8">HHB-10118-sp</strain>
    </source>
</reference>
<dbReference type="RefSeq" id="XP_007396259.1">
    <property type="nucleotide sequence ID" value="XM_007396197.1"/>
</dbReference>
<evidence type="ECO:0000313" key="7">
    <source>
        <dbReference type="EMBL" id="EKM55953.1"/>
    </source>
</evidence>
<evidence type="ECO:0000256" key="3">
    <source>
        <dbReference type="ARBA" id="ARBA00022630"/>
    </source>
</evidence>
<dbReference type="EMBL" id="JH930472">
    <property type="protein sequence ID" value="EKM55953.1"/>
    <property type="molecule type" value="Genomic_DNA"/>
</dbReference>
<organism evidence="7 8">
    <name type="scientific">Phanerochaete carnosa (strain HHB-10118-sp)</name>
    <name type="common">White-rot fungus</name>
    <name type="synonym">Peniophora carnosa</name>
    <dbReference type="NCBI Taxonomy" id="650164"/>
    <lineage>
        <taxon>Eukaryota</taxon>
        <taxon>Fungi</taxon>
        <taxon>Dikarya</taxon>
        <taxon>Basidiomycota</taxon>
        <taxon>Agaricomycotina</taxon>
        <taxon>Agaricomycetes</taxon>
        <taxon>Polyporales</taxon>
        <taxon>Phanerochaetaceae</taxon>
        <taxon>Phanerochaete</taxon>
    </lineage>
</organism>
<dbReference type="PANTHER" id="PTHR43539">
    <property type="entry name" value="FLAVIN-BINDING MONOOXYGENASE-LIKE PROTEIN (AFU_ORTHOLOGUE AFUA_4G09220)"/>
    <property type="match status" value="1"/>
</dbReference>
<dbReference type="Proteomes" id="UP000008370">
    <property type="component" value="Unassembled WGS sequence"/>
</dbReference>
<dbReference type="SUPFAM" id="SSF51905">
    <property type="entry name" value="FAD/NAD(P)-binding domain"/>
    <property type="match status" value="2"/>
</dbReference>
<dbReference type="GO" id="GO:0050660">
    <property type="term" value="F:flavin adenine dinucleotide binding"/>
    <property type="evidence" value="ECO:0007669"/>
    <property type="project" value="InterPro"/>
</dbReference>
<name>K5VWM7_PHACS</name>
<evidence type="ECO:0008006" key="9">
    <source>
        <dbReference type="Google" id="ProtNLM"/>
    </source>
</evidence>
<dbReference type="AlphaFoldDB" id="K5VWM7"/>
<evidence type="ECO:0000256" key="4">
    <source>
        <dbReference type="ARBA" id="ARBA00022827"/>
    </source>
</evidence>
<dbReference type="KEGG" id="pco:PHACADRAFT_144909"/>
<comment type="similarity">
    <text evidence="2">Belongs to the FMO family.</text>
</comment>
<keyword evidence="4" id="KW-0274">FAD</keyword>
<dbReference type="Gene3D" id="3.10.450.50">
    <property type="match status" value="1"/>
</dbReference>
<proteinExistence type="inferred from homology"/>
<dbReference type="PANTHER" id="PTHR43539:SF68">
    <property type="entry name" value="FLAVIN-BINDING MONOOXYGENASE-LIKE PROTEIN (AFU_ORTHOLOGUE AFUA_4G09220)"/>
    <property type="match status" value="1"/>
</dbReference>
<dbReference type="SUPFAM" id="SSF54427">
    <property type="entry name" value="NTF2-like"/>
    <property type="match status" value="1"/>
</dbReference>